<keyword evidence="6 8" id="KW-1015">Disulfide bond</keyword>
<dbReference type="InterPro" id="IPR002350">
    <property type="entry name" value="Kazal_dom"/>
</dbReference>
<dbReference type="SUPFAM" id="SSF47473">
    <property type="entry name" value="EF-hand"/>
    <property type="match status" value="2"/>
</dbReference>
<dbReference type="SMART" id="SM00211">
    <property type="entry name" value="TY"/>
    <property type="match status" value="2"/>
</dbReference>
<dbReference type="PROSITE" id="PS51465">
    <property type="entry name" value="KAZAL_2"/>
    <property type="match status" value="1"/>
</dbReference>
<proteinExistence type="predicted"/>
<evidence type="ECO:0000313" key="14">
    <source>
        <dbReference type="Proteomes" id="UP001168821"/>
    </source>
</evidence>
<dbReference type="PANTHER" id="PTHR12352:SF30">
    <property type="entry name" value="FI05255P"/>
    <property type="match status" value="1"/>
</dbReference>
<dbReference type="Gene3D" id="4.10.800.10">
    <property type="entry name" value="Thyroglobulin type-1"/>
    <property type="match status" value="2"/>
</dbReference>
<accession>A0AA38M300</accession>
<comment type="caution">
    <text evidence="8">Lacks conserved residue(s) required for the propagation of feature annotation.</text>
</comment>
<evidence type="ECO:0000256" key="3">
    <source>
        <dbReference type="ARBA" id="ARBA00022729"/>
    </source>
</evidence>
<dbReference type="GO" id="GO:0005604">
    <property type="term" value="C:basement membrane"/>
    <property type="evidence" value="ECO:0007669"/>
    <property type="project" value="TreeGrafter"/>
</dbReference>
<dbReference type="SMART" id="SM00280">
    <property type="entry name" value="KAZAL"/>
    <property type="match status" value="1"/>
</dbReference>
<dbReference type="Pfam" id="PF07648">
    <property type="entry name" value="Kazal_2"/>
    <property type="match status" value="1"/>
</dbReference>
<evidence type="ECO:0008006" key="15">
    <source>
        <dbReference type="Google" id="ProtNLM"/>
    </source>
</evidence>
<dbReference type="Proteomes" id="UP001168821">
    <property type="component" value="Unassembled WGS sequence"/>
</dbReference>
<dbReference type="CDD" id="cd00191">
    <property type="entry name" value="TY"/>
    <property type="match status" value="2"/>
</dbReference>
<evidence type="ECO:0000256" key="9">
    <source>
        <dbReference type="SAM" id="MobiDB-lite"/>
    </source>
</evidence>
<feature type="domain" description="Thyroglobulin type-1" evidence="11">
    <location>
        <begin position="66"/>
        <end position="137"/>
    </location>
</feature>
<evidence type="ECO:0000256" key="6">
    <source>
        <dbReference type="ARBA" id="ARBA00023157"/>
    </source>
</evidence>
<keyword evidence="14" id="KW-1185">Reference proteome</keyword>
<gene>
    <name evidence="13" type="ORF">Zmor_028340</name>
</gene>
<evidence type="ECO:0000259" key="11">
    <source>
        <dbReference type="PROSITE" id="PS51162"/>
    </source>
</evidence>
<dbReference type="InterPro" id="IPR036058">
    <property type="entry name" value="Kazal_dom_sf"/>
</dbReference>
<keyword evidence="7" id="KW-0325">Glycoprotein</keyword>
<keyword evidence="5" id="KW-0106">Calcium</keyword>
<comment type="subcellular location">
    <subcellularLocation>
        <location evidence="1">Secreted</location>
    </subcellularLocation>
</comment>
<evidence type="ECO:0000313" key="13">
    <source>
        <dbReference type="EMBL" id="KAJ3641870.1"/>
    </source>
</evidence>
<dbReference type="SUPFAM" id="SSF57610">
    <property type="entry name" value="Thyroglobulin type-1 domain"/>
    <property type="match status" value="2"/>
</dbReference>
<keyword evidence="4" id="KW-0677">Repeat</keyword>
<dbReference type="PROSITE" id="PS00484">
    <property type="entry name" value="THYROGLOBULIN_1_1"/>
    <property type="match status" value="1"/>
</dbReference>
<dbReference type="GO" id="GO:0005509">
    <property type="term" value="F:calcium ion binding"/>
    <property type="evidence" value="ECO:0007669"/>
    <property type="project" value="InterPro"/>
</dbReference>
<feature type="disulfide bond" evidence="8">
    <location>
        <begin position="323"/>
        <end position="342"/>
    </location>
</feature>
<feature type="disulfide bond" evidence="8">
    <location>
        <begin position="105"/>
        <end position="112"/>
    </location>
</feature>
<reference evidence="13" key="1">
    <citation type="journal article" date="2023" name="G3 (Bethesda)">
        <title>Whole genome assemblies of Zophobas morio and Tenebrio molitor.</title>
        <authorList>
            <person name="Kaur S."/>
            <person name="Stinson S.A."/>
            <person name="diCenzo G.C."/>
        </authorList>
    </citation>
    <scope>NUCLEOTIDE SEQUENCE</scope>
    <source>
        <strain evidence="13">QUZm001</strain>
    </source>
</reference>
<evidence type="ECO:0000256" key="8">
    <source>
        <dbReference type="PROSITE-ProRule" id="PRU00500"/>
    </source>
</evidence>
<dbReference type="Gene3D" id="1.10.238.10">
    <property type="entry name" value="EF-hand"/>
    <property type="match status" value="2"/>
</dbReference>
<dbReference type="EMBL" id="JALNTZ010000009">
    <property type="protein sequence ID" value="KAJ3641870.1"/>
    <property type="molecule type" value="Genomic_DNA"/>
</dbReference>
<dbReference type="InterPro" id="IPR051950">
    <property type="entry name" value="Dev_reg/Prot_inhib"/>
</dbReference>
<dbReference type="InterPro" id="IPR000716">
    <property type="entry name" value="Thyroglobulin_1"/>
</dbReference>
<sequence>MWLHTVLSFGCLLVAASCTEPPCNPKACSKDMDEKNVCGSDGLTYPNRCHLEKVRCVNKNLTLTKRGPCRQQKACRDWEVYRHSNPDYKFQANCRPDGSYAAAQCHPDTGFCWCVTPQGVPLPYTSVRWKANTKPHCGRKKKSAHRRSPRGPKGRNRACKQPDKAKFNNNLINIFHTEWSRDHGGVTKPHNNETDLLVNQWKFGTMDADGNGVLDRNEYRDLKRIAKKAVKPKKCAKMFPRSCDVNSDTLISQQEWAECLTRDGMDDGGGGANASHDRVEDQEDYPESFPSHRPLPHENLHVPALTYDEESSEIHDEDEPTDCLSDRQAALLDGGEFYVPECTSDGRYKKIQCYKAAEYCFCVHEDTGQNIPGTSVKNGKPQCDQPPNVNRPMKGCPFEKKTIFLRDLLQFLHVRMKKNNDTKNLNSLPWMSSKEEQAATWSFVDFDKNKNKLLDRNEWKLFKEVVSKEKSLRKCGKKLPRYCDINKDRHISMTEWMDCLNVQKETITRPPMSPRTGKKNPLDVLMED</sequence>
<evidence type="ECO:0000256" key="1">
    <source>
        <dbReference type="ARBA" id="ARBA00004613"/>
    </source>
</evidence>
<dbReference type="Gene3D" id="3.30.60.30">
    <property type="match status" value="1"/>
</dbReference>
<dbReference type="AlphaFoldDB" id="A0AA38M300"/>
<organism evidence="13 14">
    <name type="scientific">Zophobas morio</name>
    <dbReference type="NCBI Taxonomy" id="2755281"/>
    <lineage>
        <taxon>Eukaryota</taxon>
        <taxon>Metazoa</taxon>
        <taxon>Ecdysozoa</taxon>
        <taxon>Arthropoda</taxon>
        <taxon>Hexapoda</taxon>
        <taxon>Insecta</taxon>
        <taxon>Pterygota</taxon>
        <taxon>Neoptera</taxon>
        <taxon>Endopterygota</taxon>
        <taxon>Coleoptera</taxon>
        <taxon>Polyphaga</taxon>
        <taxon>Cucujiformia</taxon>
        <taxon>Tenebrionidae</taxon>
        <taxon>Zophobas</taxon>
    </lineage>
</organism>
<dbReference type="InterPro" id="IPR036857">
    <property type="entry name" value="Thyroglobulin_1_sf"/>
</dbReference>
<name>A0AA38M300_9CUCU</name>
<keyword evidence="3 10" id="KW-0732">Signal</keyword>
<dbReference type="InterPro" id="IPR011992">
    <property type="entry name" value="EF-hand-dom_pair"/>
</dbReference>
<dbReference type="GO" id="GO:0030198">
    <property type="term" value="P:extracellular matrix organization"/>
    <property type="evidence" value="ECO:0007669"/>
    <property type="project" value="TreeGrafter"/>
</dbReference>
<dbReference type="SUPFAM" id="SSF100895">
    <property type="entry name" value="Kazal-type serine protease inhibitors"/>
    <property type="match status" value="1"/>
</dbReference>
<dbReference type="GO" id="GO:0008201">
    <property type="term" value="F:heparin binding"/>
    <property type="evidence" value="ECO:0007669"/>
    <property type="project" value="TreeGrafter"/>
</dbReference>
<dbReference type="CDD" id="cd00104">
    <property type="entry name" value="KAZAL_FS"/>
    <property type="match status" value="1"/>
</dbReference>
<dbReference type="GO" id="GO:0005615">
    <property type="term" value="C:extracellular space"/>
    <property type="evidence" value="ECO:0007669"/>
    <property type="project" value="TreeGrafter"/>
</dbReference>
<feature type="signal peptide" evidence="10">
    <location>
        <begin position="1"/>
        <end position="18"/>
    </location>
</feature>
<dbReference type="PANTHER" id="PTHR12352">
    <property type="entry name" value="SECRETED MODULAR CALCIUM-BINDING PROTEIN"/>
    <property type="match status" value="1"/>
</dbReference>
<dbReference type="PROSITE" id="PS51162">
    <property type="entry name" value="THYROGLOBULIN_1_2"/>
    <property type="match status" value="2"/>
</dbReference>
<feature type="chain" id="PRO_5041396582" description="SPARC-related modular calcium-binding protein 2" evidence="10">
    <location>
        <begin position="19"/>
        <end position="528"/>
    </location>
</feature>
<dbReference type="InterPro" id="IPR018247">
    <property type="entry name" value="EF_Hand_1_Ca_BS"/>
</dbReference>
<feature type="region of interest" description="Disordered" evidence="9">
    <location>
        <begin position="264"/>
        <end position="297"/>
    </location>
</feature>
<comment type="caution">
    <text evidence="13">The sequence shown here is derived from an EMBL/GenBank/DDBJ whole genome shotgun (WGS) entry which is preliminary data.</text>
</comment>
<protein>
    <recommendedName>
        <fullName evidence="15">SPARC-related modular calcium-binding protein 2</fullName>
    </recommendedName>
</protein>
<feature type="domain" description="Kazal-like" evidence="12">
    <location>
        <begin position="12"/>
        <end position="71"/>
    </location>
</feature>
<feature type="compositionally biased region" description="Basic residues" evidence="9">
    <location>
        <begin position="133"/>
        <end position="158"/>
    </location>
</feature>
<dbReference type="Pfam" id="PF00086">
    <property type="entry name" value="Thyroglobulin_1"/>
    <property type="match status" value="2"/>
</dbReference>
<evidence type="ECO:0000256" key="2">
    <source>
        <dbReference type="ARBA" id="ARBA00022525"/>
    </source>
</evidence>
<evidence type="ECO:0000256" key="10">
    <source>
        <dbReference type="SAM" id="SignalP"/>
    </source>
</evidence>
<feature type="region of interest" description="Disordered" evidence="9">
    <location>
        <begin position="508"/>
        <end position="528"/>
    </location>
</feature>
<evidence type="ECO:0000256" key="7">
    <source>
        <dbReference type="ARBA" id="ARBA00023180"/>
    </source>
</evidence>
<evidence type="ECO:0000259" key="12">
    <source>
        <dbReference type="PROSITE" id="PS51465"/>
    </source>
</evidence>
<dbReference type="GO" id="GO:0050840">
    <property type="term" value="F:extracellular matrix binding"/>
    <property type="evidence" value="ECO:0007669"/>
    <property type="project" value="TreeGrafter"/>
</dbReference>
<dbReference type="CDD" id="cd16234">
    <property type="entry name" value="EFh_SPARC_SMOC"/>
    <property type="match status" value="2"/>
</dbReference>
<dbReference type="PROSITE" id="PS00018">
    <property type="entry name" value="EF_HAND_1"/>
    <property type="match status" value="3"/>
</dbReference>
<dbReference type="Pfam" id="PF10591">
    <property type="entry name" value="SPARC_Ca_bdg"/>
    <property type="match status" value="2"/>
</dbReference>
<feature type="domain" description="Thyroglobulin type-1" evidence="11">
    <location>
        <begin position="320"/>
        <end position="383"/>
    </location>
</feature>
<keyword evidence="2" id="KW-0964">Secreted</keyword>
<feature type="region of interest" description="Disordered" evidence="9">
    <location>
        <begin position="133"/>
        <end position="161"/>
    </location>
</feature>
<evidence type="ECO:0000256" key="4">
    <source>
        <dbReference type="ARBA" id="ARBA00022737"/>
    </source>
</evidence>
<dbReference type="InterPro" id="IPR019577">
    <property type="entry name" value="SPARC/Testican_Ca-bd-dom"/>
</dbReference>
<feature type="disulfide bond" evidence="8">
    <location>
        <begin position="353"/>
        <end position="360"/>
    </location>
</feature>
<evidence type="ECO:0000256" key="5">
    <source>
        <dbReference type="ARBA" id="ARBA00022837"/>
    </source>
</evidence>